<dbReference type="Pfam" id="PF00043">
    <property type="entry name" value="GST_C"/>
    <property type="match status" value="1"/>
</dbReference>
<dbReference type="Pfam" id="PF13409">
    <property type="entry name" value="GST_N_2"/>
    <property type="match status" value="1"/>
</dbReference>
<dbReference type="CDD" id="cd03205">
    <property type="entry name" value="GST_C_6"/>
    <property type="match status" value="1"/>
</dbReference>
<keyword evidence="4" id="KW-1185">Reference proteome</keyword>
<dbReference type="SUPFAM" id="SSF47616">
    <property type="entry name" value="GST C-terminal domain-like"/>
    <property type="match status" value="1"/>
</dbReference>
<proteinExistence type="predicted"/>
<feature type="domain" description="GST N-terminal" evidence="1">
    <location>
        <begin position="1"/>
        <end position="83"/>
    </location>
</feature>
<evidence type="ECO:0008006" key="5">
    <source>
        <dbReference type="Google" id="ProtNLM"/>
    </source>
</evidence>
<dbReference type="InterPro" id="IPR040079">
    <property type="entry name" value="Glutathione_S-Trfase"/>
</dbReference>
<dbReference type="EMBL" id="CP138581">
    <property type="protein sequence ID" value="WPG98338.1"/>
    <property type="molecule type" value="Genomic_DNA"/>
</dbReference>
<dbReference type="InterPro" id="IPR004046">
    <property type="entry name" value="GST_C"/>
</dbReference>
<dbReference type="PANTHER" id="PTHR43968">
    <property type="match status" value="1"/>
</dbReference>
<sequence length="217" mass="24457">MYILISATPSPYARKVRIALQEKGIPFTLQTEVPWDSTTQTPQYNPLEKLPVLIPVCSNSPDDAVYESHFILEWLEVKHPSPSLLPSSVDDKLFAKKVEVVCDGVCDALVLALFENQREPEKQSAPWEARQMRKVAGGLKALSTWVSNRKGQFLIGDSLTLADLAAGSVLGYLAVRWPDYDWQTTYPELKGYWQMLEKRESFANTVPSPQTMKDKIV</sequence>
<protein>
    <recommendedName>
        <fullName evidence="5">Glutathione S-transferase domain-containing protein</fullName>
    </recommendedName>
</protein>
<dbReference type="InterPro" id="IPR036249">
    <property type="entry name" value="Thioredoxin-like_sf"/>
</dbReference>
<evidence type="ECO:0000313" key="3">
    <source>
        <dbReference type="EMBL" id="WPG98338.1"/>
    </source>
</evidence>
<evidence type="ECO:0000313" key="4">
    <source>
        <dbReference type="Proteomes" id="UP001303373"/>
    </source>
</evidence>
<dbReference type="SUPFAM" id="SSF52833">
    <property type="entry name" value="Thioredoxin-like"/>
    <property type="match status" value="1"/>
</dbReference>
<gene>
    <name evidence="3" type="ORF">R9X50_00112700</name>
</gene>
<evidence type="ECO:0000259" key="1">
    <source>
        <dbReference type="PROSITE" id="PS50404"/>
    </source>
</evidence>
<dbReference type="PROSITE" id="PS50404">
    <property type="entry name" value="GST_NTER"/>
    <property type="match status" value="1"/>
</dbReference>
<dbReference type="InterPro" id="IPR004045">
    <property type="entry name" value="Glutathione_S-Trfase_N"/>
</dbReference>
<dbReference type="GO" id="GO:0005737">
    <property type="term" value="C:cytoplasm"/>
    <property type="evidence" value="ECO:0007669"/>
    <property type="project" value="TreeGrafter"/>
</dbReference>
<dbReference type="InterPro" id="IPR036282">
    <property type="entry name" value="Glutathione-S-Trfase_C_sf"/>
</dbReference>
<organism evidence="3 4">
    <name type="scientific">Acrodontium crateriforme</name>
    <dbReference type="NCBI Taxonomy" id="150365"/>
    <lineage>
        <taxon>Eukaryota</taxon>
        <taxon>Fungi</taxon>
        <taxon>Dikarya</taxon>
        <taxon>Ascomycota</taxon>
        <taxon>Pezizomycotina</taxon>
        <taxon>Dothideomycetes</taxon>
        <taxon>Dothideomycetidae</taxon>
        <taxon>Mycosphaerellales</taxon>
        <taxon>Teratosphaeriaceae</taxon>
        <taxon>Acrodontium</taxon>
    </lineage>
</organism>
<dbReference type="SFLD" id="SFLDS00019">
    <property type="entry name" value="Glutathione_Transferase_(cytos"/>
    <property type="match status" value="1"/>
</dbReference>
<accession>A0AAQ3LYJ2</accession>
<dbReference type="PROSITE" id="PS50405">
    <property type="entry name" value="GST_CTER"/>
    <property type="match status" value="1"/>
</dbReference>
<dbReference type="Gene3D" id="1.20.1050.10">
    <property type="match status" value="1"/>
</dbReference>
<name>A0AAQ3LYJ2_9PEZI</name>
<dbReference type="PANTHER" id="PTHR43968:SF6">
    <property type="entry name" value="GLUTATHIONE S-TRANSFERASE OMEGA"/>
    <property type="match status" value="1"/>
</dbReference>
<dbReference type="Gene3D" id="3.40.30.10">
    <property type="entry name" value="Glutaredoxin"/>
    <property type="match status" value="1"/>
</dbReference>
<dbReference type="Proteomes" id="UP001303373">
    <property type="component" value="Chromosome 2"/>
</dbReference>
<dbReference type="InterPro" id="IPR050983">
    <property type="entry name" value="GST_Omega/HSP26"/>
</dbReference>
<dbReference type="AlphaFoldDB" id="A0AAQ3LYJ2"/>
<dbReference type="InterPro" id="IPR010987">
    <property type="entry name" value="Glutathione-S-Trfase_C-like"/>
</dbReference>
<feature type="domain" description="GST C-terminal" evidence="2">
    <location>
        <begin position="91"/>
        <end position="217"/>
    </location>
</feature>
<reference evidence="3 4" key="1">
    <citation type="submission" date="2023-11" db="EMBL/GenBank/DDBJ databases">
        <title>An acidophilic fungus is an integral part of prey digestion in a carnivorous sundew plant.</title>
        <authorList>
            <person name="Tsai I.J."/>
        </authorList>
    </citation>
    <scope>NUCLEOTIDE SEQUENCE [LARGE SCALE GENOMIC DNA]</scope>
    <source>
        <strain evidence="3">169a</strain>
    </source>
</reference>
<evidence type="ECO:0000259" key="2">
    <source>
        <dbReference type="PROSITE" id="PS50405"/>
    </source>
</evidence>